<feature type="region of interest" description="Disordered" evidence="5">
    <location>
        <begin position="1"/>
        <end position="20"/>
    </location>
</feature>
<evidence type="ECO:0000256" key="2">
    <source>
        <dbReference type="ARBA" id="ARBA00023125"/>
    </source>
</evidence>
<dbReference type="PANTHER" id="PTHR30055">
    <property type="entry name" value="HTH-TYPE TRANSCRIPTIONAL REGULATOR RUTR"/>
    <property type="match status" value="1"/>
</dbReference>
<dbReference type="OrthoDB" id="2720430at2"/>
<dbReference type="Pfam" id="PF21597">
    <property type="entry name" value="TetR_C_43"/>
    <property type="match status" value="1"/>
</dbReference>
<dbReference type="InterPro" id="IPR036271">
    <property type="entry name" value="Tet_transcr_reg_TetR-rel_C_sf"/>
</dbReference>
<keyword evidence="1" id="KW-0805">Transcription regulation</keyword>
<dbReference type="InterPro" id="IPR001647">
    <property type="entry name" value="HTH_TetR"/>
</dbReference>
<dbReference type="GO" id="GO:0003700">
    <property type="term" value="F:DNA-binding transcription factor activity"/>
    <property type="evidence" value="ECO:0007669"/>
    <property type="project" value="TreeGrafter"/>
</dbReference>
<evidence type="ECO:0000259" key="6">
    <source>
        <dbReference type="PROSITE" id="PS50977"/>
    </source>
</evidence>
<dbReference type="Proteomes" id="UP000006844">
    <property type="component" value="Chromosome"/>
</dbReference>
<evidence type="ECO:0000256" key="4">
    <source>
        <dbReference type="PROSITE-ProRule" id="PRU00335"/>
    </source>
</evidence>
<dbReference type="Pfam" id="PF00440">
    <property type="entry name" value="TetR_N"/>
    <property type="match status" value="1"/>
</dbReference>
<dbReference type="KEGG" id="tsa:AciPR4_0051"/>
<dbReference type="SUPFAM" id="SSF48498">
    <property type="entry name" value="Tetracyclin repressor-like, C-terminal domain"/>
    <property type="match status" value="1"/>
</dbReference>
<feature type="DNA-binding region" description="H-T-H motif" evidence="4">
    <location>
        <begin position="40"/>
        <end position="59"/>
    </location>
</feature>
<evidence type="ECO:0000313" key="8">
    <source>
        <dbReference type="Proteomes" id="UP000006844"/>
    </source>
</evidence>
<keyword evidence="3" id="KW-0804">Transcription</keyword>
<dbReference type="PRINTS" id="PR00455">
    <property type="entry name" value="HTHTETR"/>
</dbReference>
<reference evidence="7 8" key="1">
    <citation type="journal article" date="2012" name="Stand. Genomic Sci.">
        <title>Complete genome sequence of Terriglobus saanensis type strain SP1PR4(T), an Acidobacteria from tundra soil.</title>
        <authorList>
            <person name="Rawat S.R."/>
            <person name="Mannisto M.K."/>
            <person name="Starovoytov V."/>
            <person name="Goodwin L."/>
            <person name="Nolan M."/>
            <person name="Hauser L."/>
            <person name="Land M."/>
            <person name="Davenport K.W."/>
            <person name="Woyke T."/>
            <person name="Haggblom M.M."/>
        </authorList>
    </citation>
    <scope>NUCLEOTIDE SEQUENCE</scope>
    <source>
        <strain evidence="8">ATCC BAA-1853 / DSM 23119 / SP1PR4</strain>
    </source>
</reference>
<dbReference type="STRING" id="401053.AciPR4_0051"/>
<dbReference type="AlphaFoldDB" id="E8UY82"/>
<dbReference type="PROSITE" id="PS50977">
    <property type="entry name" value="HTH_TETR_2"/>
    <property type="match status" value="1"/>
</dbReference>
<evidence type="ECO:0000256" key="5">
    <source>
        <dbReference type="SAM" id="MobiDB-lite"/>
    </source>
</evidence>
<dbReference type="PANTHER" id="PTHR30055:SF234">
    <property type="entry name" value="HTH-TYPE TRANSCRIPTIONAL REGULATOR BETI"/>
    <property type="match status" value="1"/>
</dbReference>
<dbReference type="InterPro" id="IPR049445">
    <property type="entry name" value="TetR_SbtR-like_C"/>
</dbReference>
<sequence length="192" mass="21039">MKKSVAQKPARKPRSDAQRNRERILDVAKQVFTLRGADASMDEIAKRAKIGPGTLYRHFPTRDDLLATVYLAEVEKLAEAQRRFSAELPPIEALRAWMQVFIDYIAAKRIIAPALNAMAGGPSKVYQQSTRMMEEAANALGARAVASGDLRADVAAMDLLRAVYGLSTGGGAEDWPARARTFVDILLQGSRP</sequence>
<organism evidence="7 8">
    <name type="scientific">Terriglobus saanensis (strain ATCC BAA-1853 / DSM 23119 / SP1PR4)</name>
    <dbReference type="NCBI Taxonomy" id="401053"/>
    <lineage>
        <taxon>Bacteria</taxon>
        <taxon>Pseudomonadati</taxon>
        <taxon>Acidobacteriota</taxon>
        <taxon>Terriglobia</taxon>
        <taxon>Terriglobales</taxon>
        <taxon>Acidobacteriaceae</taxon>
        <taxon>Terriglobus</taxon>
    </lineage>
</organism>
<dbReference type="EMBL" id="CP002467">
    <property type="protein sequence ID" value="ADV80892.1"/>
    <property type="molecule type" value="Genomic_DNA"/>
</dbReference>
<evidence type="ECO:0000256" key="3">
    <source>
        <dbReference type="ARBA" id="ARBA00023163"/>
    </source>
</evidence>
<dbReference type="GO" id="GO:0000976">
    <property type="term" value="F:transcription cis-regulatory region binding"/>
    <property type="evidence" value="ECO:0007669"/>
    <property type="project" value="TreeGrafter"/>
</dbReference>
<name>E8UY82_TERSS</name>
<dbReference type="eggNOG" id="COG1309">
    <property type="taxonomic scope" value="Bacteria"/>
</dbReference>
<accession>E8UY82</accession>
<dbReference type="HOGENOM" id="CLU_069356_17_1_0"/>
<gene>
    <name evidence="7" type="ordered locus">AciPR4_0051</name>
</gene>
<feature type="compositionally biased region" description="Basic residues" evidence="5">
    <location>
        <begin position="1"/>
        <end position="12"/>
    </location>
</feature>
<evidence type="ECO:0000256" key="1">
    <source>
        <dbReference type="ARBA" id="ARBA00023015"/>
    </source>
</evidence>
<protein>
    <submittedName>
        <fullName evidence="7">Regulatory protein TetR</fullName>
    </submittedName>
</protein>
<dbReference type="InterPro" id="IPR009057">
    <property type="entry name" value="Homeodomain-like_sf"/>
</dbReference>
<dbReference type="RefSeq" id="WP_013566625.1">
    <property type="nucleotide sequence ID" value="NC_014963.1"/>
</dbReference>
<dbReference type="InterPro" id="IPR050109">
    <property type="entry name" value="HTH-type_TetR-like_transc_reg"/>
</dbReference>
<dbReference type="Gene3D" id="1.10.357.10">
    <property type="entry name" value="Tetracycline Repressor, domain 2"/>
    <property type="match status" value="1"/>
</dbReference>
<proteinExistence type="predicted"/>
<keyword evidence="8" id="KW-1185">Reference proteome</keyword>
<keyword evidence="2 4" id="KW-0238">DNA-binding</keyword>
<evidence type="ECO:0000313" key="7">
    <source>
        <dbReference type="EMBL" id="ADV80892.1"/>
    </source>
</evidence>
<dbReference type="SUPFAM" id="SSF46689">
    <property type="entry name" value="Homeodomain-like"/>
    <property type="match status" value="1"/>
</dbReference>
<feature type="domain" description="HTH tetR-type" evidence="6">
    <location>
        <begin position="18"/>
        <end position="77"/>
    </location>
</feature>